<reference evidence="1" key="1">
    <citation type="journal article" date="2023" name="Insect Mol. Biol.">
        <title>Genome sequencing provides insights into the evolution of gene families encoding plant cell wall-degrading enzymes in longhorned beetles.</title>
        <authorList>
            <person name="Shin N.R."/>
            <person name="Okamura Y."/>
            <person name="Kirsch R."/>
            <person name="Pauchet Y."/>
        </authorList>
    </citation>
    <scope>NUCLEOTIDE SEQUENCE</scope>
    <source>
        <strain evidence="1">RBIC_L_NR</strain>
    </source>
</reference>
<gene>
    <name evidence="1" type="ORF">NQ314_004159</name>
</gene>
<dbReference type="InterPro" id="IPR018881">
    <property type="entry name" value="C2orf69_mit"/>
</dbReference>
<sequence length="262" mass="30592">MLRFEYVLGVMYTIFRLNAFDTAYRIRTLIKDLTLFQLLCTLHFRMEYRTFSCFDNFVPGSNCGAPEHTPMHHSILHLEKLICNLSERLQTMTENDLLAAMELSQKAIVLESDSEASPNSTTKDGQLNGETNVVKPWIQEDLHLEKYDIKLVGFSKGCVVLNQFLYEFHYFKTLKSDDSSLSKIIPKFKDMYWLDGGHSGIRIHIHVTPYQIRDDRRPWIKKEEKQFSDILQKQGTPINRTIHFENVPASLLLHFDVLKIFN</sequence>
<dbReference type="PANTHER" id="PTHR31296">
    <property type="entry name" value="UPF0565 PROTEIN C2ORF69"/>
    <property type="match status" value="1"/>
</dbReference>
<proteinExistence type="predicted"/>
<evidence type="ECO:0000313" key="1">
    <source>
        <dbReference type="EMBL" id="KAJ8965407.1"/>
    </source>
</evidence>
<evidence type="ECO:0000313" key="2">
    <source>
        <dbReference type="Proteomes" id="UP001162156"/>
    </source>
</evidence>
<dbReference type="GO" id="GO:0005739">
    <property type="term" value="C:mitochondrion"/>
    <property type="evidence" value="ECO:0007669"/>
    <property type="project" value="TreeGrafter"/>
</dbReference>
<dbReference type="Proteomes" id="UP001162156">
    <property type="component" value="Unassembled WGS sequence"/>
</dbReference>
<organism evidence="1 2">
    <name type="scientific">Rhamnusium bicolor</name>
    <dbReference type="NCBI Taxonomy" id="1586634"/>
    <lineage>
        <taxon>Eukaryota</taxon>
        <taxon>Metazoa</taxon>
        <taxon>Ecdysozoa</taxon>
        <taxon>Arthropoda</taxon>
        <taxon>Hexapoda</taxon>
        <taxon>Insecta</taxon>
        <taxon>Pterygota</taxon>
        <taxon>Neoptera</taxon>
        <taxon>Endopterygota</taxon>
        <taxon>Coleoptera</taxon>
        <taxon>Polyphaga</taxon>
        <taxon>Cucujiformia</taxon>
        <taxon>Chrysomeloidea</taxon>
        <taxon>Cerambycidae</taxon>
        <taxon>Lepturinae</taxon>
        <taxon>Rhagiini</taxon>
        <taxon>Rhamnusium</taxon>
    </lineage>
</organism>
<dbReference type="EMBL" id="JANEYF010001228">
    <property type="protein sequence ID" value="KAJ8965407.1"/>
    <property type="molecule type" value="Genomic_DNA"/>
</dbReference>
<comment type="caution">
    <text evidence="1">The sequence shown here is derived from an EMBL/GenBank/DDBJ whole genome shotgun (WGS) entry which is preliminary data.</text>
</comment>
<name>A0AAV8ZME1_9CUCU</name>
<dbReference type="AlphaFoldDB" id="A0AAV8ZME1"/>
<accession>A0AAV8ZME1</accession>
<protein>
    <submittedName>
        <fullName evidence="1">Uncharacterized protein</fullName>
    </submittedName>
</protein>
<keyword evidence="2" id="KW-1185">Reference proteome</keyword>
<dbReference type="PANTHER" id="PTHR31296:SF1">
    <property type="entry name" value="MITOCHONDRIAL PROTEIN C2ORF69"/>
    <property type="match status" value="1"/>
</dbReference>
<dbReference type="Pfam" id="PF10561">
    <property type="entry name" value="C2orf69"/>
    <property type="match status" value="1"/>
</dbReference>